<sequence length="103" mass="11999">MWNTWKMMFPRARWVKPINSEITSSCSRLCRRLVNQSVTGGVERNLPIFAPTRGTKKRLYTLSIASSTASDHIEPKVQELENFQRERDSKVQHCEHVLHIVSF</sequence>
<accession>A0A2R6XIZ7</accession>
<organism evidence="1 2">
    <name type="scientific">Marchantia polymorpha</name>
    <name type="common">Common liverwort</name>
    <name type="synonym">Marchantia aquatica</name>
    <dbReference type="NCBI Taxonomy" id="3197"/>
    <lineage>
        <taxon>Eukaryota</taxon>
        <taxon>Viridiplantae</taxon>
        <taxon>Streptophyta</taxon>
        <taxon>Embryophyta</taxon>
        <taxon>Marchantiophyta</taxon>
        <taxon>Marchantiopsida</taxon>
        <taxon>Marchantiidae</taxon>
        <taxon>Marchantiales</taxon>
        <taxon>Marchantiaceae</taxon>
        <taxon>Marchantia</taxon>
    </lineage>
</organism>
<gene>
    <name evidence="1" type="ORF">MARPO_0012s0049</name>
</gene>
<dbReference type="Proteomes" id="UP000244005">
    <property type="component" value="Unassembled WGS sequence"/>
</dbReference>
<evidence type="ECO:0000313" key="2">
    <source>
        <dbReference type="Proteomes" id="UP000244005"/>
    </source>
</evidence>
<protein>
    <submittedName>
        <fullName evidence="1">Uncharacterized protein</fullName>
    </submittedName>
</protein>
<proteinExistence type="predicted"/>
<dbReference type="EMBL" id="KZ772684">
    <property type="protein sequence ID" value="PTQ46088.1"/>
    <property type="molecule type" value="Genomic_DNA"/>
</dbReference>
<reference evidence="2" key="1">
    <citation type="journal article" date="2017" name="Cell">
        <title>Insights into land plant evolution garnered from the Marchantia polymorpha genome.</title>
        <authorList>
            <person name="Bowman J.L."/>
            <person name="Kohchi T."/>
            <person name="Yamato K.T."/>
            <person name="Jenkins J."/>
            <person name="Shu S."/>
            <person name="Ishizaki K."/>
            <person name="Yamaoka S."/>
            <person name="Nishihama R."/>
            <person name="Nakamura Y."/>
            <person name="Berger F."/>
            <person name="Adam C."/>
            <person name="Aki S.S."/>
            <person name="Althoff F."/>
            <person name="Araki T."/>
            <person name="Arteaga-Vazquez M.A."/>
            <person name="Balasubrmanian S."/>
            <person name="Barry K."/>
            <person name="Bauer D."/>
            <person name="Boehm C.R."/>
            <person name="Briginshaw L."/>
            <person name="Caballero-Perez J."/>
            <person name="Catarino B."/>
            <person name="Chen F."/>
            <person name="Chiyoda S."/>
            <person name="Chovatia M."/>
            <person name="Davies K.M."/>
            <person name="Delmans M."/>
            <person name="Demura T."/>
            <person name="Dierschke T."/>
            <person name="Dolan L."/>
            <person name="Dorantes-Acosta A.E."/>
            <person name="Eklund D.M."/>
            <person name="Florent S.N."/>
            <person name="Flores-Sandoval E."/>
            <person name="Fujiyama A."/>
            <person name="Fukuzawa H."/>
            <person name="Galik B."/>
            <person name="Grimanelli D."/>
            <person name="Grimwood J."/>
            <person name="Grossniklaus U."/>
            <person name="Hamada T."/>
            <person name="Haseloff J."/>
            <person name="Hetherington A.J."/>
            <person name="Higo A."/>
            <person name="Hirakawa Y."/>
            <person name="Hundley H.N."/>
            <person name="Ikeda Y."/>
            <person name="Inoue K."/>
            <person name="Inoue S.I."/>
            <person name="Ishida S."/>
            <person name="Jia Q."/>
            <person name="Kakita M."/>
            <person name="Kanazawa T."/>
            <person name="Kawai Y."/>
            <person name="Kawashima T."/>
            <person name="Kennedy M."/>
            <person name="Kinose K."/>
            <person name="Kinoshita T."/>
            <person name="Kohara Y."/>
            <person name="Koide E."/>
            <person name="Komatsu K."/>
            <person name="Kopischke S."/>
            <person name="Kubo M."/>
            <person name="Kyozuka J."/>
            <person name="Lagercrantz U."/>
            <person name="Lin S.S."/>
            <person name="Lindquist E."/>
            <person name="Lipzen A.M."/>
            <person name="Lu C.W."/>
            <person name="De Luna E."/>
            <person name="Martienssen R.A."/>
            <person name="Minamino N."/>
            <person name="Mizutani M."/>
            <person name="Mizutani M."/>
            <person name="Mochizuki N."/>
            <person name="Monte I."/>
            <person name="Mosher R."/>
            <person name="Nagasaki H."/>
            <person name="Nakagami H."/>
            <person name="Naramoto S."/>
            <person name="Nishitani K."/>
            <person name="Ohtani M."/>
            <person name="Okamoto T."/>
            <person name="Okumura M."/>
            <person name="Phillips J."/>
            <person name="Pollak B."/>
            <person name="Reinders A."/>
            <person name="Rovekamp M."/>
            <person name="Sano R."/>
            <person name="Sawa S."/>
            <person name="Schmid M.W."/>
            <person name="Shirakawa M."/>
            <person name="Solano R."/>
            <person name="Spunde A."/>
            <person name="Suetsugu N."/>
            <person name="Sugano S."/>
            <person name="Sugiyama A."/>
            <person name="Sun R."/>
            <person name="Suzuki Y."/>
            <person name="Takenaka M."/>
            <person name="Takezawa D."/>
            <person name="Tomogane H."/>
            <person name="Tsuzuki M."/>
            <person name="Ueda T."/>
            <person name="Umeda M."/>
            <person name="Ward J.M."/>
            <person name="Watanabe Y."/>
            <person name="Yazaki K."/>
            <person name="Yokoyama R."/>
            <person name="Yoshitake Y."/>
            <person name="Yotsui I."/>
            <person name="Zachgo S."/>
            <person name="Schmutz J."/>
        </authorList>
    </citation>
    <scope>NUCLEOTIDE SEQUENCE [LARGE SCALE GENOMIC DNA]</scope>
    <source>
        <strain evidence="2">Tak-1</strain>
    </source>
</reference>
<evidence type="ECO:0000313" key="1">
    <source>
        <dbReference type="EMBL" id="PTQ46088.1"/>
    </source>
</evidence>
<dbReference type="AlphaFoldDB" id="A0A2R6XIZ7"/>
<name>A0A2R6XIZ7_MARPO</name>
<keyword evidence="2" id="KW-1185">Reference proteome</keyword>